<proteinExistence type="predicted"/>
<evidence type="ECO:0000259" key="1">
    <source>
        <dbReference type="Pfam" id="PF08621"/>
    </source>
</evidence>
<evidence type="ECO:0000313" key="3">
    <source>
        <dbReference type="Proteomes" id="UP000688137"/>
    </source>
</evidence>
<feature type="domain" description="RPAP1 N-terminal" evidence="1">
    <location>
        <begin position="51"/>
        <end position="88"/>
    </location>
</feature>
<accession>A0A8S1KFE2</accession>
<dbReference type="EMBL" id="CAJJDM010000017">
    <property type="protein sequence ID" value="CAD8052933.1"/>
    <property type="molecule type" value="Genomic_DNA"/>
</dbReference>
<dbReference type="Proteomes" id="UP000688137">
    <property type="component" value="Unassembled WGS sequence"/>
</dbReference>
<name>A0A8S1KFE2_PARPR</name>
<keyword evidence="3" id="KW-1185">Reference proteome</keyword>
<evidence type="ECO:0000313" key="2">
    <source>
        <dbReference type="EMBL" id="CAD8052933.1"/>
    </source>
</evidence>
<protein>
    <recommendedName>
        <fullName evidence="1">RPAP1 N-terminal domain-containing protein</fullName>
    </recommendedName>
</protein>
<dbReference type="OMA" id="DIQIYEI"/>
<organism evidence="2 3">
    <name type="scientific">Paramecium primaurelia</name>
    <dbReference type="NCBI Taxonomy" id="5886"/>
    <lineage>
        <taxon>Eukaryota</taxon>
        <taxon>Sar</taxon>
        <taxon>Alveolata</taxon>
        <taxon>Ciliophora</taxon>
        <taxon>Intramacronucleata</taxon>
        <taxon>Oligohymenophorea</taxon>
        <taxon>Peniculida</taxon>
        <taxon>Parameciidae</taxon>
        <taxon>Paramecium</taxon>
    </lineage>
</organism>
<comment type="caution">
    <text evidence="2">The sequence shown here is derived from an EMBL/GenBank/DDBJ whole genome shotgun (WGS) entry which is preliminary data.</text>
</comment>
<gene>
    <name evidence="2" type="ORF">PPRIM_AZ9-3.1.T0200074</name>
</gene>
<reference evidence="2" key="1">
    <citation type="submission" date="2021-01" db="EMBL/GenBank/DDBJ databases">
        <authorList>
            <consortium name="Genoscope - CEA"/>
            <person name="William W."/>
        </authorList>
    </citation>
    <scope>NUCLEOTIDE SEQUENCE</scope>
</reference>
<dbReference type="AlphaFoldDB" id="A0A8S1KFE2"/>
<dbReference type="Pfam" id="PF08621">
    <property type="entry name" value="RPAP1_N"/>
    <property type="match status" value="1"/>
</dbReference>
<dbReference type="InterPro" id="IPR013930">
    <property type="entry name" value="RPAP1_N"/>
</dbReference>
<sequence>MKQSLFAQRMKLKKDIQKPDENLSFPQTFKVDIPPQPNRAQFHGLSEKDYQQIDEENLKAIKEMNQEQVMELQKQIRESLGDNLCKMFETGDIYQIKQQKQMQLEINQTITKNTEVFSKLIDEDQITISQIQELIKSSEMSSVKLALQKIDKVIKPQNVLQLESINISDYLISVGKSTNISVSLFSFDLLYTYWTQIVPNCWNPIYNLKETKEIEDLYIDLPQMINQLQHHIHYTKALDLLRIRNILSQSNSKYIIEQQSIVNIECKIKSIILLQQFEELQKIDFISQEFSDFLLSIIFYYFNYLLDSQCNIIISELSKLQNSNLKLAIFYQYQQRFSCKLIHEPLILNIKKPEINQDIQIYEIVPFQSVLATLFDSFNLAIFSGQDVITCLKQIVSLIFDIRYLAKSIISRKQRKIHKWRLLNILRNIFQDQFKNEANKRTSIKENNEKYQLLELIRQQLKIEFHLRDEKELVFEASLYSGLSQFLSQHEYQLEVVQQYIDCFNDIDFEIKSEFVLLKLYKLLISNMELPKGLINLYKYLLNKINIKELAVLLNKNVSYFEKLLQKCQYDSYYNETYVNVLFLFISPHFNPDFHNLLFQEFQCSPILQYLSSEIYMKHLNYFTIKPNKGLEIYRQNVLDVSSQNEFIQKWQAEISQW</sequence>